<protein>
    <submittedName>
        <fullName evidence="1">RNA-binding protein</fullName>
    </submittedName>
</protein>
<accession>A0A4U0QCM4</accession>
<dbReference type="EMBL" id="SUMF01000001">
    <property type="protein sequence ID" value="TJZ79056.1"/>
    <property type="molecule type" value="Genomic_DNA"/>
</dbReference>
<dbReference type="OrthoDB" id="8591902at2"/>
<dbReference type="GO" id="GO:0003676">
    <property type="term" value="F:nucleic acid binding"/>
    <property type="evidence" value="ECO:0007669"/>
    <property type="project" value="InterPro"/>
</dbReference>
<evidence type="ECO:0000313" key="2">
    <source>
        <dbReference type="Proteomes" id="UP000310016"/>
    </source>
</evidence>
<sequence length="84" mass="8762">MQMMLGNLPPDTTIDDVRELLESLGVPGVSEITVSAGLGERANALVKLDEAVSSAAVSAICGQLNGHHWKGHDITASHTNLGWG</sequence>
<gene>
    <name evidence="1" type="ORF">FAZ21_01875</name>
</gene>
<organism evidence="1 2">
    <name type="scientific">Chitiniphilus eburneus</name>
    <dbReference type="NCBI Taxonomy" id="2571148"/>
    <lineage>
        <taxon>Bacteria</taxon>
        <taxon>Pseudomonadati</taxon>
        <taxon>Pseudomonadota</taxon>
        <taxon>Betaproteobacteria</taxon>
        <taxon>Neisseriales</taxon>
        <taxon>Chitinibacteraceae</taxon>
        <taxon>Chitiniphilus</taxon>
    </lineage>
</organism>
<evidence type="ECO:0000313" key="1">
    <source>
        <dbReference type="EMBL" id="TJZ79056.1"/>
    </source>
</evidence>
<dbReference type="AlphaFoldDB" id="A0A4U0QCM4"/>
<reference evidence="1 2" key="1">
    <citation type="submission" date="2019-04" db="EMBL/GenBank/DDBJ databases">
        <title>Chitiniphilus eburnea sp. nov., a novel chitinolytic bacterium isolated from aquaculture sludge.</title>
        <authorList>
            <person name="Sheng M."/>
        </authorList>
    </citation>
    <scope>NUCLEOTIDE SEQUENCE [LARGE SCALE GENOMIC DNA]</scope>
    <source>
        <strain evidence="1 2">HX-2-15</strain>
    </source>
</reference>
<proteinExistence type="predicted"/>
<name>A0A4U0QCM4_9NEIS</name>
<dbReference type="Proteomes" id="UP000310016">
    <property type="component" value="Unassembled WGS sequence"/>
</dbReference>
<keyword evidence="2" id="KW-1185">Reference proteome</keyword>
<dbReference type="CDD" id="cd00590">
    <property type="entry name" value="RRM_SF"/>
    <property type="match status" value="1"/>
</dbReference>
<dbReference type="InterPro" id="IPR012677">
    <property type="entry name" value="Nucleotide-bd_a/b_plait_sf"/>
</dbReference>
<dbReference type="Gene3D" id="3.30.70.330">
    <property type="match status" value="1"/>
</dbReference>
<comment type="caution">
    <text evidence="1">The sequence shown here is derived from an EMBL/GenBank/DDBJ whole genome shotgun (WGS) entry which is preliminary data.</text>
</comment>
<dbReference type="InterPro" id="IPR035979">
    <property type="entry name" value="RBD_domain_sf"/>
</dbReference>
<dbReference type="RefSeq" id="WP_136771570.1">
    <property type="nucleotide sequence ID" value="NZ_CP156074.1"/>
</dbReference>
<dbReference type="SUPFAM" id="SSF54928">
    <property type="entry name" value="RNA-binding domain, RBD"/>
    <property type="match status" value="1"/>
</dbReference>